<name>A0A2R8BCK7_9RHOB</name>
<proteinExistence type="predicted"/>
<dbReference type="EMBL" id="OMOR01000001">
    <property type="protein sequence ID" value="SPH20796.1"/>
    <property type="molecule type" value="Genomic_DNA"/>
</dbReference>
<dbReference type="Proteomes" id="UP000244880">
    <property type="component" value="Unassembled WGS sequence"/>
</dbReference>
<evidence type="ECO:0000313" key="3">
    <source>
        <dbReference type="Proteomes" id="UP000244880"/>
    </source>
</evidence>
<evidence type="ECO:0008006" key="4">
    <source>
        <dbReference type="Google" id="ProtNLM"/>
    </source>
</evidence>
<keyword evidence="3" id="KW-1185">Reference proteome</keyword>
<sequence length="227" mass="24114">MSDTDSFIEEVTEELRRDQMVKTLRRYGWVVAAVLALIIGGVAWSEYQKAQERAAAEAIGDGLLGALAEADPTTRISQIEGIEAADPTAKAVVSFLKSSNQAEAGDVQAAIDTLQTVVNDNGVALIYRQVAQYKALGLMAETATVEDRRRGYGDLAIPGGPLRLLAEEQLALIDIQEGDADAAIAKLQSIVEDAESTADLQQRALQVIVALGGEPDLSAVQAPPLEN</sequence>
<protein>
    <recommendedName>
        <fullName evidence="4">Tetratricopeptide repeat-like domain-containing protein</fullName>
    </recommendedName>
</protein>
<accession>A0A2R8BCK7</accession>
<reference evidence="2 3" key="1">
    <citation type="submission" date="2018-03" db="EMBL/GenBank/DDBJ databases">
        <authorList>
            <person name="Keele B.F."/>
        </authorList>
    </citation>
    <scope>NUCLEOTIDE SEQUENCE [LARGE SCALE GENOMIC DNA]</scope>
    <source>
        <strain evidence="2 3">CECT 8599</strain>
    </source>
</reference>
<feature type="transmembrane region" description="Helical" evidence="1">
    <location>
        <begin position="26"/>
        <end position="44"/>
    </location>
</feature>
<evidence type="ECO:0000313" key="2">
    <source>
        <dbReference type="EMBL" id="SPH20796.1"/>
    </source>
</evidence>
<gene>
    <name evidence="2" type="ORF">ASD8599_01537</name>
</gene>
<evidence type="ECO:0000256" key="1">
    <source>
        <dbReference type="SAM" id="Phobius"/>
    </source>
</evidence>
<keyword evidence="1" id="KW-1133">Transmembrane helix</keyword>
<dbReference type="AlphaFoldDB" id="A0A2R8BCK7"/>
<keyword evidence="1" id="KW-0812">Transmembrane</keyword>
<dbReference type="RefSeq" id="WP_108827954.1">
    <property type="nucleotide sequence ID" value="NZ_OMOR01000001.1"/>
</dbReference>
<dbReference type="OrthoDB" id="7173339at2"/>
<organism evidence="2 3">
    <name type="scientific">Ascidiaceihabitans donghaensis</name>
    <dbReference type="NCBI Taxonomy" id="1510460"/>
    <lineage>
        <taxon>Bacteria</taxon>
        <taxon>Pseudomonadati</taxon>
        <taxon>Pseudomonadota</taxon>
        <taxon>Alphaproteobacteria</taxon>
        <taxon>Rhodobacterales</taxon>
        <taxon>Paracoccaceae</taxon>
        <taxon>Ascidiaceihabitans</taxon>
    </lineage>
</organism>
<keyword evidence="1" id="KW-0472">Membrane</keyword>